<comment type="similarity">
    <text evidence="1">Belongs to the ETF beta-subunit/FixA family.</text>
</comment>
<keyword evidence="6" id="KW-1185">Reference proteome</keyword>
<dbReference type="InterPro" id="IPR014730">
    <property type="entry name" value="ETF_a/b_N"/>
</dbReference>
<dbReference type="Proteomes" id="UP000184159">
    <property type="component" value="Unassembled WGS sequence"/>
</dbReference>
<feature type="domain" description="Electron transfer flavoprotein alpha/beta-subunit N-terminal" evidence="4">
    <location>
        <begin position="32"/>
        <end position="181"/>
    </location>
</feature>
<sequence>MQPSSAKSFVVKTLVSIGAHPDSGRPRRAMTDSRAVELALNLPESELEVVHAGDPAHPALGYYSGMGLSRIRVLAQEPQADAVDTLAQYLQQDMPDIILTGTRAESGESSGLLPFFLAQKLQCPVVVGIAEILSIENGQAKVLQALPRGQRRALSVSLPFVASVDMAAPMPRQSAFGIARRTQIDVSKVDSVTLDHEWMNWEETSAKAKVKRLKVVKAKTAADRFKAATAKTTSSGGQVIKDQPVSEMAKAVFDVLLEEGVIRQK</sequence>
<keyword evidence="2" id="KW-0813">Transport</keyword>
<dbReference type="InterPro" id="IPR012255">
    <property type="entry name" value="ETF_b"/>
</dbReference>
<dbReference type="Pfam" id="PF01012">
    <property type="entry name" value="ETF"/>
    <property type="match status" value="1"/>
</dbReference>
<dbReference type="EMBL" id="FQUH01000017">
    <property type="protein sequence ID" value="SHF79249.1"/>
    <property type="molecule type" value="Genomic_DNA"/>
</dbReference>
<gene>
    <name evidence="5" type="ORF">SAMN02745781_03173</name>
</gene>
<protein>
    <submittedName>
        <fullName evidence="5">Electron transfer flavoprotein beta subunit</fullName>
    </submittedName>
</protein>
<dbReference type="PANTHER" id="PTHR21294:SF8">
    <property type="entry name" value="ELECTRON TRANSFER FLAVOPROTEIN SUBUNIT BETA"/>
    <property type="match status" value="1"/>
</dbReference>
<dbReference type="Gene3D" id="3.40.50.620">
    <property type="entry name" value="HUPs"/>
    <property type="match status" value="1"/>
</dbReference>
<evidence type="ECO:0000313" key="5">
    <source>
        <dbReference type="EMBL" id="SHF79249.1"/>
    </source>
</evidence>
<organism evidence="5 6">
    <name type="scientific">Vibrio gazogenes DSM 21264 = NBRC 103151</name>
    <dbReference type="NCBI Taxonomy" id="1123492"/>
    <lineage>
        <taxon>Bacteria</taxon>
        <taxon>Pseudomonadati</taxon>
        <taxon>Pseudomonadota</taxon>
        <taxon>Gammaproteobacteria</taxon>
        <taxon>Vibrionales</taxon>
        <taxon>Vibrionaceae</taxon>
        <taxon>Vibrio</taxon>
    </lineage>
</organism>
<dbReference type="AlphaFoldDB" id="A0A1M5EJ30"/>
<dbReference type="InterPro" id="IPR014729">
    <property type="entry name" value="Rossmann-like_a/b/a_fold"/>
</dbReference>
<dbReference type="SUPFAM" id="SSF52402">
    <property type="entry name" value="Adenine nucleotide alpha hydrolases-like"/>
    <property type="match status" value="1"/>
</dbReference>
<proteinExistence type="inferred from homology"/>
<dbReference type="GO" id="GO:0009055">
    <property type="term" value="F:electron transfer activity"/>
    <property type="evidence" value="ECO:0007669"/>
    <property type="project" value="InterPro"/>
</dbReference>
<evidence type="ECO:0000313" key="6">
    <source>
        <dbReference type="Proteomes" id="UP000184159"/>
    </source>
</evidence>
<dbReference type="RefSeq" id="WP_072961442.1">
    <property type="nucleotide sequence ID" value="NZ_FQUH01000017.1"/>
</dbReference>
<name>A0A1M5EJ30_VIBGA</name>
<evidence type="ECO:0000256" key="2">
    <source>
        <dbReference type="ARBA" id="ARBA00022448"/>
    </source>
</evidence>
<reference evidence="6" key="1">
    <citation type="submission" date="2016-11" db="EMBL/GenBank/DDBJ databases">
        <authorList>
            <person name="Varghese N."/>
            <person name="Submissions S."/>
        </authorList>
    </citation>
    <scope>NUCLEOTIDE SEQUENCE [LARGE SCALE GENOMIC DNA]</scope>
    <source>
        <strain evidence="6">DSM 21264</strain>
    </source>
</reference>
<evidence type="ECO:0000256" key="3">
    <source>
        <dbReference type="ARBA" id="ARBA00022982"/>
    </source>
</evidence>
<dbReference type="PANTHER" id="PTHR21294">
    <property type="entry name" value="ELECTRON TRANSFER FLAVOPROTEIN BETA-SUBUNIT"/>
    <property type="match status" value="1"/>
</dbReference>
<evidence type="ECO:0000259" key="4">
    <source>
        <dbReference type="Pfam" id="PF01012"/>
    </source>
</evidence>
<evidence type="ECO:0000256" key="1">
    <source>
        <dbReference type="ARBA" id="ARBA00007557"/>
    </source>
</evidence>
<keyword evidence="3" id="KW-0249">Electron transport</keyword>
<accession>A0A1M5EJ30</accession>